<feature type="compositionally biased region" description="Polar residues" evidence="1">
    <location>
        <begin position="45"/>
        <end position="57"/>
    </location>
</feature>
<accession>A0A4C1VN88</accession>
<sequence>MNLSRTVNGDGGSDARKLSNSSTFNCLEYSSPESSEFDPGVIAPLSSSLSRGSTKQNISVTICERASANERSVQLEKFATASKISDFHDKRTGEPSENKRSSPPMYTRNLREVTCALPASFIESDEGKNGLIEGEVE</sequence>
<feature type="region of interest" description="Disordered" evidence="1">
    <location>
        <begin position="29"/>
        <end position="57"/>
    </location>
</feature>
<organism evidence="2 3">
    <name type="scientific">Eumeta variegata</name>
    <name type="common">Bagworm moth</name>
    <name type="synonym">Eumeta japonica</name>
    <dbReference type="NCBI Taxonomy" id="151549"/>
    <lineage>
        <taxon>Eukaryota</taxon>
        <taxon>Metazoa</taxon>
        <taxon>Ecdysozoa</taxon>
        <taxon>Arthropoda</taxon>
        <taxon>Hexapoda</taxon>
        <taxon>Insecta</taxon>
        <taxon>Pterygota</taxon>
        <taxon>Neoptera</taxon>
        <taxon>Endopterygota</taxon>
        <taxon>Lepidoptera</taxon>
        <taxon>Glossata</taxon>
        <taxon>Ditrysia</taxon>
        <taxon>Tineoidea</taxon>
        <taxon>Psychidae</taxon>
        <taxon>Oiketicinae</taxon>
        <taxon>Eumeta</taxon>
    </lineage>
</organism>
<feature type="compositionally biased region" description="Basic and acidic residues" evidence="1">
    <location>
        <begin position="86"/>
        <end position="100"/>
    </location>
</feature>
<keyword evidence="3" id="KW-1185">Reference proteome</keyword>
<protein>
    <submittedName>
        <fullName evidence="2">Uncharacterized protein</fullName>
    </submittedName>
</protein>
<dbReference type="EMBL" id="BGZK01000364">
    <property type="protein sequence ID" value="GBP39364.1"/>
    <property type="molecule type" value="Genomic_DNA"/>
</dbReference>
<evidence type="ECO:0000313" key="3">
    <source>
        <dbReference type="Proteomes" id="UP000299102"/>
    </source>
</evidence>
<dbReference type="Proteomes" id="UP000299102">
    <property type="component" value="Unassembled WGS sequence"/>
</dbReference>
<name>A0A4C1VN88_EUMVA</name>
<reference evidence="2 3" key="1">
    <citation type="journal article" date="2019" name="Commun. Biol.">
        <title>The bagworm genome reveals a unique fibroin gene that provides high tensile strength.</title>
        <authorList>
            <person name="Kono N."/>
            <person name="Nakamura H."/>
            <person name="Ohtoshi R."/>
            <person name="Tomita M."/>
            <person name="Numata K."/>
            <person name="Arakawa K."/>
        </authorList>
    </citation>
    <scope>NUCLEOTIDE SEQUENCE [LARGE SCALE GENOMIC DNA]</scope>
</reference>
<evidence type="ECO:0000256" key="1">
    <source>
        <dbReference type="SAM" id="MobiDB-lite"/>
    </source>
</evidence>
<feature type="region of interest" description="Disordered" evidence="1">
    <location>
        <begin position="86"/>
        <end position="107"/>
    </location>
</feature>
<evidence type="ECO:0000313" key="2">
    <source>
        <dbReference type="EMBL" id="GBP39364.1"/>
    </source>
</evidence>
<gene>
    <name evidence="2" type="ORF">EVAR_24346_1</name>
</gene>
<comment type="caution">
    <text evidence="2">The sequence shown here is derived from an EMBL/GenBank/DDBJ whole genome shotgun (WGS) entry which is preliminary data.</text>
</comment>
<dbReference type="AlphaFoldDB" id="A0A4C1VN88"/>
<proteinExistence type="predicted"/>